<feature type="transmembrane region" description="Helical" evidence="1">
    <location>
        <begin position="108"/>
        <end position="130"/>
    </location>
</feature>
<sequence>MQKFVTQITLSVIVFFSLSVAIGFFSWDAKSTLISTALTNVAAVGGVASGLSFAGLSVLSLNGKYKEMVLKEYGHIARNMLFYLLYSVMVAALWCAIAVIWVEHQWVRITFAIAVFVILECFFLTFRIVFSAYEWESLPEPTDPGIDPEFLQQGGQK</sequence>
<protein>
    <submittedName>
        <fullName evidence="2">Uncharacterized protein</fullName>
    </submittedName>
</protein>
<evidence type="ECO:0000313" key="2">
    <source>
        <dbReference type="EMBL" id="AKF28982.1"/>
    </source>
</evidence>
<dbReference type="AlphaFoldDB" id="A0A0F6WRX3"/>
<name>A0A0F6WRX3_9CORY</name>
<reference evidence="2 3" key="1">
    <citation type="submission" date="2015-04" db="EMBL/GenBank/DDBJ databases">
        <title>Complete Genome Sequence of Brevibacterium flavum ATCC 15168.</title>
        <authorList>
            <person name="Ahn J."/>
            <person name="Park G."/>
            <person name="Jeon W."/>
            <person name="Jang Y."/>
            <person name="Jang M."/>
            <person name="Lee H."/>
            <person name="Lee H."/>
        </authorList>
    </citation>
    <scope>NUCLEOTIDE SEQUENCE [LARGE SCALE GENOMIC DNA]</scope>
    <source>
        <strain evidence="2 3">ATCC 15168</strain>
    </source>
</reference>
<organism evidence="2 3">
    <name type="scientific">[Brevibacterium] flavum</name>
    <dbReference type="NCBI Taxonomy" id="92706"/>
    <lineage>
        <taxon>Bacteria</taxon>
        <taxon>Bacillati</taxon>
        <taxon>Actinomycetota</taxon>
        <taxon>Actinomycetes</taxon>
        <taxon>Mycobacteriales</taxon>
        <taxon>Corynebacteriaceae</taxon>
        <taxon>Corynebacterium</taxon>
    </lineage>
</organism>
<accession>A0A0F6WRX3</accession>
<keyword evidence="1" id="KW-0472">Membrane</keyword>
<keyword evidence="3" id="KW-1185">Reference proteome</keyword>
<keyword evidence="1" id="KW-1133">Transmembrane helix</keyword>
<dbReference type="Proteomes" id="UP000034037">
    <property type="component" value="Chromosome"/>
</dbReference>
<feature type="transmembrane region" description="Helical" evidence="1">
    <location>
        <begin position="80"/>
        <end position="102"/>
    </location>
</feature>
<evidence type="ECO:0000256" key="1">
    <source>
        <dbReference type="SAM" id="Phobius"/>
    </source>
</evidence>
<dbReference type="HOGENOM" id="CLU_1674569_0_0_11"/>
<proteinExistence type="predicted"/>
<evidence type="ECO:0000313" key="3">
    <source>
        <dbReference type="Proteomes" id="UP000034037"/>
    </source>
</evidence>
<feature type="transmembrane region" description="Helical" evidence="1">
    <location>
        <begin position="33"/>
        <end position="59"/>
    </location>
</feature>
<keyword evidence="1" id="KW-0812">Transmembrane</keyword>
<dbReference type="EMBL" id="CP011309">
    <property type="protein sequence ID" value="AKF28982.1"/>
    <property type="molecule type" value="Genomic_DNA"/>
</dbReference>
<gene>
    <name evidence="2" type="ORF">YH66_09675</name>
</gene>
<feature type="transmembrane region" description="Helical" evidence="1">
    <location>
        <begin position="7"/>
        <end position="27"/>
    </location>
</feature>
<dbReference type="PATRIC" id="fig|92706.3.peg.2023"/>